<dbReference type="AlphaFoldDB" id="A0A6N7Z0U1"/>
<protein>
    <submittedName>
        <fullName evidence="2">HD domain-containing protein</fullName>
    </submittedName>
</protein>
<comment type="caution">
    <text evidence="2">The sequence shown here is derived from an EMBL/GenBank/DDBJ whole genome shotgun (WGS) entry which is preliminary data.</text>
</comment>
<keyword evidence="3" id="KW-1185">Reference proteome</keyword>
<dbReference type="NCBIfam" id="NF046112">
    <property type="entry name" value="MSMEG_6209_Nter"/>
    <property type="match status" value="1"/>
</dbReference>
<dbReference type="OrthoDB" id="2989229at2"/>
<dbReference type="Proteomes" id="UP000440096">
    <property type="component" value="Unassembled WGS sequence"/>
</dbReference>
<dbReference type="InterPro" id="IPR006674">
    <property type="entry name" value="HD_domain"/>
</dbReference>
<feature type="domain" description="HD" evidence="1">
    <location>
        <begin position="88"/>
        <end position="166"/>
    </location>
</feature>
<organism evidence="2 3">
    <name type="scientific">Amycolatopsis pithecellobii</name>
    <dbReference type="NCBI Taxonomy" id="664692"/>
    <lineage>
        <taxon>Bacteria</taxon>
        <taxon>Bacillati</taxon>
        <taxon>Actinomycetota</taxon>
        <taxon>Actinomycetes</taxon>
        <taxon>Pseudonocardiales</taxon>
        <taxon>Pseudonocardiaceae</taxon>
        <taxon>Amycolatopsis</taxon>
    </lineage>
</organism>
<dbReference type="RefSeq" id="WP_154755645.1">
    <property type="nucleotide sequence ID" value="NZ_WMBA01000005.1"/>
</dbReference>
<dbReference type="NCBIfam" id="TIGR00277">
    <property type="entry name" value="HDIG"/>
    <property type="match status" value="1"/>
</dbReference>
<proteinExistence type="predicted"/>
<gene>
    <name evidence="2" type="ORF">GKO32_05380</name>
</gene>
<name>A0A6N7Z0U1_9PSEU</name>
<dbReference type="CDD" id="cd00077">
    <property type="entry name" value="HDc"/>
    <property type="match status" value="1"/>
</dbReference>
<dbReference type="InterPro" id="IPR003607">
    <property type="entry name" value="HD/PDEase_dom"/>
</dbReference>
<dbReference type="InterPro" id="IPR006675">
    <property type="entry name" value="HDIG_dom"/>
</dbReference>
<dbReference type="Pfam" id="PF01966">
    <property type="entry name" value="HD"/>
    <property type="match status" value="1"/>
</dbReference>
<dbReference type="EMBL" id="WMBA01000005">
    <property type="protein sequence ID" value="MTD53411.1"/>
    <property type="molecule type" value="Genomic_DNA"/>
</dbReference>
<dbReference type="Gene3D" id="1.10.3210.10">
    <property type="entry name" value="Hypothetical protein af1432"/>
    <property type="match status" value="1"/>
</dbReference>
<evidence type="ECO:0000313" key="3">
    <source>
        <dbReference type="Proteomes" id="UP000440096"/>
    </source>
</evidence>
<sequence>MDTIESVREPNLDTQLRQLERRLRDERDEVPPAVLHEWVESARARFAEARIVTFVPILVERLVRTHLDLDRIAARTAERLLAGTLPRRWAHTQGVARRAAEIAGLLSHEDGKVLAASAWLHDIGYAPDVAELDFHQLDGARYLARAGWPERICALVAHHAGAAAVAELTGLTEQLAAFDDEQSVVRDALWYCDMTTGPDGQPVSFADRMAELRARRGPGDPVVRALATNEEERAAAVRRTEMLLSH</sequence>
<accession>A0A6N7Z0U1</accession>
<reference evidence="2 3" key="1">
    <citation type="submission" date="2019-11" db="EMBL/GenBank/DDBJ databases">
        <title>Draft genome of Amycolatopsis RM579.</title>
        <authorList>
            <person name="Duangmal K."/>
            <person name="Mingma R."/>
        </authorList>
    </citation>
    <scope>NUCLEOTIDE SEQUENCE [LARGE SCALE GENOMIC DNA]</scope>
    <source>
        <strain evidence="2 3">RM579</strain>
    </source>
</reference>
<evidence type="ECO:0000259" key="1">
    <source>
        <dbReference type="Pfam" id="PF01966"/>
    </source>
</evidence>
<dbReference type="SUPFAM" id="SSF109604">
    <property type="entry name" value="HD-domain/PDEase-like"/>
    <property type="match status" value="1"/>
</dbReference>
<evidence type="ECO:0000313" key="2">
    <source>
        <dbReference type="EMBL" id="MTD53411.1"/>
    </source>
</evidence>